<comment type="similarity">
    <text evidence="3 11">Belongs to the GSP F family.</text>
</comment>
<evidence type="ECO:0000256" key="10">
    <source>
        <dbReference type="ARBA" id="ARBA00030750"/>
    </source>
</evidence>
<feature type="compositionally biased region" description="Polar residues" evidence="12">
    <location>
        <begin position="27"/>
        <end position="43"/>
    </location>
</feature>
<evidence type="ECO:0000256" key="4">
    <source>
        <dbReference type="ARBA" id="ARBA00022448"/>
    </source>
</evidence>
<comment type="function">
    <text evidence="1">Component of the type II secretion system inner membrane complex required for the energy-dependent secretion of extracellular factors such as proteases and toxins from the periplasm.</text>
</comment>
<keyword evidence="5" id="KW-1003">Cell membrane</keyword>
<keyword evidence="4 11" id="KW-0813">Transport</keyword>
<dbReference type="PANTHER" id="PTHR30012:SF0">
    <property type="entry name" value="TYPE II SECRETION SYSTEM PROTEIN F-RELATED"/>
    <property type="match status" value="1"/>
</dbReference>
<feature type="domain" description="Type II secretion system protein GspF" evidence="14">
    <location>
        <begin position="78"/>
        <end position="202"/>
    </location>
</feature>
<feature type="region of interest" description="Disordered" evidence="12">
    <location>
        <begin position="1"/>
        <end position="66"/>
    </location>
</feature>
<feature type="transmembrane region" description="Helical" evidence="13">
    <location>
        <begin position="387"/>
        <end position="408"/>
    </location>
</feature>
<keyword evidence="6" id="KW-0997">Cell inner membrane</keyword>
<proteinExistence type="inferred from homology"/>
<dbReference type="InterPro" id="IPR042094">
    <property type="entry name" value="T2SS_GspF_sf"/>
</dbReference>
<evidence type="ECO:0000256" key="6">
    <source>
        <dbReference type="ARBA" id="ARBA00022519"/>
    </source>
</evidence>
<dbReference type="InterPro" id="IPR001992">
    <property type="entry name" value="T2SS_GspF/T4SS_PilC_CS"/>
</dbReference>
<dbReference type="InterPro" id="IPR003004">
    <property type="entry name" value="GspF/PilC"/>
</dbReference>
<evidence type="ECO:0000256" key="1">
    <source>
        <dbReference type="ARBA" id="ARBA00002684"/>
    </source>
</evidence>
<dbReference type="EMBL" id="JAUSVL010000001">
    <property type="protein sequence ID" value="MDQ0289532.1"/>
    <property type="molecule type" value="Genomic_DNA"/>
</dbReference>
<dbReference type="InterPro" id="IPR018076">
    <property type="entry name" value="T2SS_GspF_dom"/>
</dbReference>
<feature type="domain" description="Type II secretion system protein GspF" evidence="14">
    <location>
        <begin position="284"/>
        <end position="406"/>
    </location>
</feature>
<evidence type="ECO:0000256" key="13">
    <source>
        <dbReference type="SAM" id="Phobius"/>
    </source>
</evidence>
<keyword evidence="16" id="KW-1185">Reference proteome</keyword>
<accession>A0AAE3VFH0</accession>
<evidence type="ECO:0000256" key="2">
    <source>
        <dbReference type="ARBA" id="ARBA00004429"/>
    </source>
</evidence>
<reference evidence="15" key="1">
    <citation type="submission" date="2023-07" db="EMBL/GenBank/DDBJ databases">
        <title>Genomic Encyclopedia of Type Strains, Phase IV (KMG-IV): sequencing the most valuable type-strain genomes for metagenomic binning, comparative biology and taxonomic classification.</title>
        <authorList>
            <person name="Goeker M."/>
        </authorList>
    </citation>
    <scope>NUCLEOTIDE SEQUENCE</scope>
    <source>
        <strain evidence="15">DSM 24202</strain>
    </source>
</reference>
<feature type="compositionally biased region" description="Low complexity" evidence="12">
    <location>
        <begin position="44"/>
        <end position="55"/>
    </location>
</feature>
<dbReference type="AlphaFoldDB" id="A0AAE3VFH0"/>
<comment type="caution">
    <text evidence="15">The sequence shown here is derived from an EMBL/GenBank/DDBJ whole genome shotgun (WGS) entry which is preliminary data.</text>
</comment>
<gene>
    <name evidence="15" type="ORF">J3R75_001639</name>
</gene>
<sequence>MAKFQYTAMDGNGKEKKGVIEAENEQEASAQLKQQGLFPTSLTSSKAASKGKSGAAKGGGGFGMGMPKVPRKDLTTTTRQLATLLQAGLPLVRAIRTLERQAKGQKPQLHKVLGNLADQVEGGATFSEALASHPKSFNKLYVSMVRAGEASGAMEIVLVRLSEFMEKAARIAGKVKSAMMYPLSVLCIAGSITAGLMIFIVPKFAKMFDEMLPGEPLPTITLVVVNASNMMANHALVVAAGLAVFVVIFKMLLKTKPGAYAFDWVALKCPPFSALVVRSVSARFCRTLGTLMASGVAVLQALQIVKDTAGNELVSRAIQDVHDAVKEGEGMTKPLEKSKVFPLMLCSMVEVGEETGALPDMLNRVAGVYEEEVDRAVEGLTSMIEPLMIVFLAVVVGGIVIALFAPMIKMIDKLGG</sequence>
<dbReference type="GO" id="GO:0005886">
    <property type="term" value="C:plasma membrane"/>
    <property type="evidence" value="ECO:0007669"/>
    <property type="project" value="UniProtKB-SubCell"/>
</dbReference>
<evidence type="ECO:0000256" key="8">
    <source>
        <dbReference type="ARBA" id="ARBA00022989"/>
    </source>
</evidence>
<dbReference type="PRINTS" id="PR00812">
    <property type="entry name" value="BCTERIALGSPF"/>
</dbReference>
<evidence type="ECO:0000256" key="9">
    <source>
        <dbReference type="ARBA" id="ARBA00023136"/>
    </source>
</evidence>
<name>A0AAE3VFH0_9BACT</name>
<evidence type="ECO:0000256" key="7">
    <source>
        <dbReference type="ARBA" id="ARBA00022692"/>
    </source>
</evidence>
<evidence type="ECO:0000313" key="15">
    <source>
        <dbReference type="EMBL" id="MDQ0289532.1"/>
    </source>
</evidence>
<dbReference type="PROSITE" id="PS00874">
    <property type="entry name" value="T2SP_F"/>
    <property type="match status" value="1"/>
</dbReference>
<dbReference type="Gene3D" id="1.20.81.30">
    <property type="entry name" value="Type II secretion system (T2SS), domain F"/>
    <property type="match status" value="2"/>
</dbReference>
<keyword evidence="8 13" id="KW-1133">Transmembrane helix</keyword>
<dbReference type="FunFam" id="1.20.81.30:FF:000001">
    <property type="entry name" value="Type II secretion system protein F"/>
    <property type="match status" value="2"/>
</dbReference>
<dbReference type="Pfam" id="PF00482">
    <property type="entry name" value="T2SSF"/>
    <property type="match status" value="2"/>
</dbReference>
<dbReference type="GO" id="GO:0009306">
    <property type="term" value="P:protein secretion"/>
    <property type="evidence" value="ECO:0007669"/>
    <property type="project" value="InterPro"/>
</dbReference>
<evidence type="ECO:0000256" key="11">
    <source>
        <dbReference type="RuleBase" id="RU003923"/>
    </source>
</evidence>
<protein>
    <recommendedName>
        <fullName evidence="10">General secretion pathway protein F</fullName>
    </recommendedName>
</protein>
<feature type="transmembrane region" description="Helical" evidence="13">
    <location>
        <begin position="231"/>
        <end position="253"/>
    </location>
</feature>
<dbReference type="Proteomes" id="UP001238163">
    <property type="component" value="Unassembled WGS sequence"/>
</dbReference>
<evidence type="ECO:0000313" key="16">
    <source>
        <dbReference type="Proteomes" id="UP001238163"/>
    </source>
</evidence>
<evidence type="ECO:0000256" key="3">
    <source>
        <dbReference type="ARBA" id="ARBA00005745"/>
    </source>
</evidence>
<organism evidence="15 16">
    <name type="scientific">Oligosphaera ethanolica</name>
    <dbReference type="NCBI Taxonomy" id="760260"/>
    <lineage>
        <taxon>Bacteria</taxon>
        <taxon>Pseudomonadati</taxon>
        <taxon>Lentisphaerota</taxon>
        <taxon>Oligosphaeria</taxon>
        <taxon>Oligosphaerales</taxon>
        <taxon>Oligosphaeraceae</taxon>
        <taxon>Oligosphaera</taxon>
    </lineage>
</organism>
<feature type="transmembrane region" description="Helical" evidence="13">
    <location>
        <begin position="180"/>
        <end position="201"/>
    </location>
</feature>
<evidence type="ECO:0000259" key="14">
    <source>
        <dbReference type="Pfam" id="PF00482"/>
    </source>
</evidence>
<evidence type="ECO:0000256" key="5">
    <source>
        <dbReference type="ARBA" id="ARBA00022475"/>
    </source>
</evidence>
<keyword evidence="9 13" id="KW-0472">Membrane</keyword>
<evidence type="ECO:0000256" key="12">
    <source>
        <dbReference type="SAM" id="MobiDB-lite"/>
    </source>
</evidence>
<dbReference type="PANTHER" id="PTHR30012">
    <property type="entry name" value="GENERAL SECRETION PATHWAY PROTEIN"/>
    <property type="match status" value="1"/>
</dbReference>
<keyword evidence="7 11" id="KW-0812">Transmembrane</keyword>
<dbReference type="RefSeq" id="WP_307260966.1">
    <property type="nucleotide sequence ID" value="NZ_JAUSVL010000001.1"/>
</dbReference>
<comment type="subcellular location">
    <subcellularLocation>
        <location evidence="2">Cell inner membrane</location>
        <topology evidence="2">Multi-pass membrane protein</topology>
    </subcellularLocation>
    <subcellularLocation>
        <location evidence="11">Cell membrane</location>
        <topology evidence="11">Multi-pass membrane protein</topology>
    </subcellularLocation>
</comment>